<organism evidence="1">
    <name type="scientific">marine sediment metagenome</name>
    <dbReference type="NCBI Taxonomy" id="412755"/>
    <lineage>
        <taxon>unclassified sequences</taxon>
        <taxon>metagenomes</taxon>
        <taxon>ecological metagenomes</taxon>
    </lineage>
</organism>
<reference evidence="1" key="1">
    <citation type="journal article" date="2014" name="Front. Microbiol.">
        <title>High frequency of phylogenetically diverse reductive dehalogenase-homologous genes in deep subseafloor sedimentary metagenomes.</title>
        <authorList>
            <person name="Kawai M."/>
            <person name="Futagami T."/>
            <person name="Toyoda A."/>
            <person name="Takaki Y."/>
            <person name="Nishi S."/>
            <person name="Hori S."/>
            <person name="Arai W."/>
            <person name="Tsubouchi T."/>
            <person name="Morono Y."/>
            <person name="Uchiyama I."/>
            <person name="Ito T."/>
            <person name="Fujiyama A."/>
            <person name="Inagaki F."/>
            <person name="Takami H."/>
        </authorList>
    </citation>
    <scope>NUCLEOTIDE SEQUENCE</scope>
    <source>
        <strain evidence="1">Expedition CK06-06</strain>
    </source>
</reference>
<gene>
    <name evidence="1" type="ORF">S01H1_58012</name>
</gene>
<evidence type="ECO:0000313" key="1">
    <source>
        <dbReference type="EMBL" id="GAG16254.1"/>
    </source>
</evidence>
<protein>
    <recommendedName>
        <fullName evidence="2">ABC transmembrane type-1 domain-containing protein</fullName>
    </recommendedName>
</protein>
<comment type="caution">
    <text evidence="1">The sequence shown here is derived from an EMBL/GenBank/DDBJ whole genome shotgun (WGS) entry which is preliminary data.</text>
</comment>
<name>X0VDL3_9ZZZZ</name>
<accession>X0VDL3</accession>
<dbReference type="AlphaFoldDB" id="X0VDL3"/>
<proteinExistence type="predicted"/>
<dbReference type="EMBL" id="BARS01037869">
    <property type="protein sequence ID" value="GAG16254.1"/>
    <property type="molecule type" value="Genomic_DNA"/>
</dbReference>
<sequence>MAKGQDISEKLYSFGSSLVGNRVFDLYLKFKGITTLTQATLVPLALILGQQAFRKYLKGQVKG</sequence>
<evidence type="ECO:0008006" key="2">
    <source>
        <dbReference type="Google" id="ProtNLM"/>
    </source>
</evidence>
<feature type="non-terminal residue" evidence="1">
    <location>
        <position position="63"/>
    </location>
</feature>